<evidence type="ECO:0000256" key="4">
    <source>
        <dbReference type="ARBA" id="ARBA00023136"/>
    </source>
</evidence>
<dbReference type="InterPro" id="IPR011547">
    <property type="entry name" value="SLC26A/SulP_dom"/>
</dbReference>
<evidence type="ECO:0000313" key="8">
    <source>
        <dbReference type="Proteomes" id="UP000694559"/>
    </source>
</evidence>
<keyword evidence="4 5" id="KW-0472">Membrane</keyword>
<dbReference type="Gene3D" id="3.30.750.24">
    <property type="entry name" value="STAS domain"/>
    <property type="match status" value="1"/>
</dbReference>
<dbReference type="GeneTree" id="ENSGT01150000286960"/>
<dbReference type="GO" id="GO:0015797">
    <property type="term" value="P:mannitol transmembrane transport"/>
    <property type="evidence" value="ECO:0007669"/>
    <property type="project" value="Ensembl"/>
</dbReference>
<dbReference type="GO" id="GO:2001150">
    <property type="term" value="P:positive regulation of dipeptide transmembrane transport"/>
    <property type="evidence" value="ECO:0007669"/>
    <property type="project" value="Ensembl"/>
</dbReference>
<dbReference type="Pfam" id="PF01740">
    <property type="entry name" value="STAS"/>
    <property type="match status" value="1"/>
</dbReference>
<dbReference type="GO" id="GO:0097225">
    <property type="term" value="C:sperm midpiece"/>
    <property type="evidence" value="ECO:0007669"/>
    <property type="project" value="Ensembl"/>
</dbReference>
<feature type="transmembrane region" description="Helical" evidence="5">
    <location>
        <begin position="148"/>
        <end position="175"/>
    </location>
</feature>
<dbReference type="GO" id="GO:0050892">
    <property type="term" value="P:intestinal absorption"/>
    <property type="evidence" value="ECO:0007669"/>
    <property type="project" value="Ensembl"/>
</dbReference>
<dbReference type="GO" id="GO:0051649">
    <property type="term" value="P:establishment of localization in cell"/>
    <property type="evidence" value="ECO:0007669"/>
    <property type="project" value="Ensembl"/>
</dbReference>
<dbReference type="InterPro" id="IPR002645">
    <property type="entry name" value="STAS_dom"/>
</dbReference>
<dbReference type="Pfam" id="PF00916">
    <property type="entry name" value="Sulfate_transp"/>
    <property type="match status" value="1"/>
</dbReference>
<dbReference type="OMA" id="KFMMALQ"/>
<dbReference type="InterPro" id="IPR001902">
    <property type="entry name" value="SLC26A/SulP_fam"/>
</dbReference>
<dbReference type="GO" id="GO:0005829">
    <property type="term" value="C:cytosol"/>
    <property type="evidence" value="ECO:0007669"/>
    <property type="project" value="Ensembl"/>
</dbReference>
<feature type="transmembrane region" description="Helical" evidence="5">
    <location>
        <begin position="332"/>
        <end position="351"/>
    </location>
</feature>
<dbReference type="AlphaFoldDB" id="A0A8C6VDJ3"/>
<evidence type="ECO:0000256" key="5">
    <source>
        <dbReference type="SAM" id="Phobius"/>
    </source>
</evidence>
<reference evidence="7" key="2">
    <citation type="submission" date="2025-09" db="UniProtKB">
        <authorList>
            <consortium name="Ensembl"/>
        </authorList>
    </citation>
    <scope>IDENTIFICATION</scope>
</reference>
<dbReference type="GO" id="GO:0019531">
    <property type="term" value="F:oxalate transmembrane transporter activity"/>
    <property type="evidence" value="ECO:0007669"/>
    <property type="project" value="Ensembl"/>
</dbReference>
<feature type="transmembrane region" description="Helical" evidence="5">
    <location>
        <begin position="363"/>
        <end position="383"/>
    </location>
</feature>
<dbReference type="GO" id="GO:0071346">
    <property type="term" value="P:cellular response to type II interferon"/>
    <property type="evidence" value="ECO:0007669"/>
    <property type="project" value="Ensembl"/>
</dbReference>
<feature type="domain" description="STAS" evidence="6">
    <location>
        <begin position="444"/>
        <end position="643"/>
    </location>
</feature>
<feature type="transmembrane region" description="Helical" evidence="5">
    <location>
        <begin position="229"/>
        <end position="248"/>
    </location>
</feature>
<keyword evidence="2 5" id="KW-0812">Transmembrane</keyword>
<sequence>KVALKGLELDAFVHLFSRCSGSTAKSLLLRFLPILSWLPRYPVKEWLLGDVISGFSVAIMHLPQGLAYALLAGLPPVHGLYSAFYPVLLYFFFGTSRHISVGPFAVISVMLGSMTESLEPNGKYLEVIVGTNKTFVNEIRRDTARVELVASVTCLMGLFQVALGLLQFGFVATYLSEPLVRGYTTAAAVHVLVSQLKYVFAISLEEKSGPLSLIYTFVEICSKLPGTHTGTVVTALISMVALWLIKLLNDKFDKKLPTPIPIELLTIIVSTAICYGASLNNKFGIMFLAASPNPLVIGNAFAIAIVSYVLCISLGKIFALKHGYSVDSNQELIALGLSNLTGSFFHCYSISCSMSRSLVQESTGGHSQVATVISSLIILATILKIGELFHELPKLIWLVTFIATLLLNLDLGLAAAVTFSLFTVIFRTQIPIIMFVSYHLGSFFPPQAKEIPGVKIFHSSATIYFANAELYAEALKKKCGIDVRHLIEKKMKALKRKQKKDKKEAKVHFLTKSLQVINSASRFLQEPEEGIAGTESNGNVMAWNPPSYHQPQSCGKPSLNGLGLEKPSIHSLILDFSSVTFVDTVSVKTLKNIFKDFQEIEVDVFLAGCHGTVITQLERGNFFNETITKSHLFASVHDAITYIARNQEKSMPHTDTVSSYPAKGKP</sequence>
<dbReference type="PROSITE" id="PS50801">
    <property type="entry name" value="STAS"/>
    <property type="match status" value="1"/>
</dbReference>
<dbReference type="GO" id="GO:0051454">
    <property type="term" value="P:intracellular pH elevation"/>
    <property type="evidence" value="ECO:0007669"/>
    <property type="project" value="Ensembl"/>
</dbReference>
<dbReference type="PANTHER" id="PTHR11814">
    <property type="entry name" value="SULFATE TRANSPORTER"/>
    <property type="match status" value="1"/>
</dbReference>
<dbReference type="GO" id="GO:0071320">
    <property type="term" value="P:cellular response to cAMP"/>
    <property type="evidence" value="ECO:0007669"/>
    <property type="project" value="Ensembl"/>
</dbReference>
<dbReference type="SUPFAM" id="SSF52091">
    <property type="entry name" value="SpoIIaa-like"/>
    <property type="match status" value="1"/>
</dbReference>
<reference evidence="7" key="1">
    <citation type="submission" date="2025-08" db="UniProtKB">
        <authorList>
            <consortium name="Ensembl"/>
        </authorList>
    </citation>
    <scope>IDENTIFICATION</scope>
</reference>
<dbReference type="GO" id="GO:1902358">
    <property type="term" value="P:sulfate transmembrane transport"/>
    <property type="evidence" value="ECO:0007669"/>
    <property type="project" value="Ensembl"/>
</dbReference>
<evidence type="ECO:0000313" key="7">
    <source>
        <dbReference type="Ensembl" id="ENSNNAP00000000976.1"/>
    </source>
</evidence>
<feature type="transmembrane region" description="Helical" evidence="5">
    <location>
        <begin position="299"/>
        <end position="320"/>
    </location>
</feature>
<accession>A0A8C6VDJ3</accession>
<dbReference type="GO" id="GO:0031526">
    <property type="term" value="C:brush border membrane"/>
    <property type="evidence" value="ECO:0007669"/>
    <property type="project" value="Ensembl"/>
</dbReference>
<feature type="transmembrane region" description="Helical" evidence="5">
    <location>
        <begin position="395"/>
        <end position="426"/>
    </location>
</feature>
<dbReference type="GO" id="GO:0030321">
    <property type="term" value="P:transepithelial chloride transport"/>
    <property type="evidence" value="ECO:0007669"/>
    <property type="project" value="Ensembl"/>
</dbReference>
<organism evidence="7 8">
    <name type="scientific">Naja naja</name>
    <name type="common">Indian cobra</name>
    <dbReference type="NCBI Taxonomy" id="35670"/>
    <lineage>
        <taxon>Eukaryota</taxon>
        <taxon>Metazoa</taxon>
        <taxon>Chordata</taxon>
        <taxon>Craniata</taxon>
        <taxon>Vertebrata</taxon>
        <taxon>Euteleostomi</taxon>
        <taxon>Lepidosauria</taxon>
        <taxon>Squamata</taxon>
        <taxon>Bifurcata</taxon>
        <taxon>Unidentata</taxon>
        <taxon>Episquamata</taxon>
        <taxon>Toxicofera</taxon>
        <taxon>Serpentes</taxon>
        <taxon>Colubroidea</taxon>
        <taxon>Elapidae</taxon>
        <taxon>Elapinae</taxon>
        <taxon>Naja</taxon>
    </lineage>
</organism>
<evidence type="ECO:0000256" key="3">
    <source>
        <dbReference type="ARBA" id="ARBA00022989"/>
    </source>
</evidence>
<gene>
    <name evidence="7" type="primary">SLC26A6</name>
</gene>
<dbReference type="OrthoDB" id="288203at2759"/>
<dbReference type="GO" id="GO:0015499">
    <property type="term" value="F:formate transmembrane transporter activity"/>
    <property type="evidence" value="ECO:0007669"/>
    <property type="project" value="Ensembl"/>
</dbReference>
<name>A0A8C6VDJ3_NAJNA</name>
<feature type="transmembrane region" description="Helical" evidence="5">
    <location>
        <begin position="260"/>
        <end position="279"/>
    </location>
</feature>
<dbReference type="GO" id="GO:0030165">
    <property type="term" value="F:PDZ domain binding"/>
    <property type="evidence" value="ECO:0007669"/>
    <property type="project" value="Ensembl"/>
</dbReference>
<dbReference type="GO" id="GO:0012506">
    <property type="term" value="C:vesicle membrane"/>
    <property type="evidence" value="ECO:0007669"/>
    <property type="project" value="Ensembl"/>
</dbReference>
<evidence type="ECO:0000256" key="2">
    <source>
        <dbReference type="ARBA" id="ARBA00022692"/>
    </source>
</evidence>
<dbReference type="Proteomes" id="UP000694559">
    <property type="component" value="Unplaced"/>
</dbReference>
<keyword evidence="8" id="KW-1185">Reference proteome</keyword>
<dbReference type="GO" id="GO:0046724">
    <property type="term" value="P:oxalic acid secretion"/>
    <property type="evidence" value="ECO:0007669"/>
    <property type="project" value="Ensembl"/>
</dbReference>
<proteinExistence type="predicted"/>
<dbReference type="GO" id="GO:0042045">
    <property type="term" value="P:epithelial fluid transport"/>
    <property type="evidence" value="ECO:0007669"/>
    <property type="project" value="Ensembl"/>
</dbReference>
<comment type="subcellular location">
    <subcellularLocation>
        <location evidence="1">Membrane</location>
        <topology evidence="1">Multi-pass membrane protein</topology>
    </subcellularLocation>
</comment>
<keyword evidence="3 5" id="KW-1133">Transmembrane helix</keyword>
<evidence type="ECO:0000259" key="6">
    <source>
        <dbReference type="PROSITE" id="PS50801"/>
    </source>
</evidence>
<dbReference type="GO" id="GO:0071332">
    <property type="term" value="P:cellular response to fructose stimulus"/>
    <property type="evidence" value="ECO:0007669"/>
    <property type="project" value="Ensembl"/>
</dbReference>
<dbReference type="GO" id="GO:0140900">
    <property type="term" value="F:chloride:bicarbonate antiporter activity"/>
    <property type="evidence" value="ECO:0007669"/>
    <property type="project" value="Ensembl"/>
</dbReference>
<dbReference type="GO" id="GO:0016323">
    <property type="term" value="C:basolateral plasma membrane"/>
    <property type="evidence" value="ECO:0007669"/>
    <property type="project" value="Ensembl"/>
</dbReference>
<evidence type="ECO:0000256" key="1">
    <source>
        <dbReference type="ARBA" id="ARBA00004141"/>
    </source>
</evidence>
<dbReference type="Ensembl" id="ENSNNAT00000001028.1">
    <property type="protein sequence ID" value="ENSNNAP00000000976.1"/>
    <property type="gene ID" value="ENSNNAG00000000582.1"/>
</dbReference>
<protein>
    <submittedName>
        <fullName evidence="7">Solute carrier family 26 member 6</fullName>
    </submittedName>
</protein>
<dbReference type="InterPro" id="IPR036513">
    <property type="entry name" value="STAS_dom_sf"/>
</dbReference>
<dbReference type="GO" id="GO:0048240">
    <property type="term" value="P:sperm capacitation"/>
    <property type="evidence" value="ECO:0007669"/>
    <property type="project" value="Ensembl"/>
</dbReference>
<dbReference type="CDD" id="cd07042">
    <property type="entry name" value="STAS_SulP_like_sulfate_transporter"/>
    <property type="match status" value="1"/>
</dbReference>